<accession>A0A3N4MYR7</accession>
<dbReference type="AlphaFoldDB" id="A0A3N4MYR7"/>
<evidence type="ECO:0000313" key="1">
    <source>
        <dbReference type="EMBL" id="RPD89132.1"/>
    </source>
</evidence>
<protein>
    <submittedName>
        <fullName evidence="1">Uncharacterized protein</fullName>
    </submittedName>
</protein>
<organism evidence="1 2">
    <name type="scientific">Neisseria weixii</name>
    <dbReference type="NCBI Taxonomy" id="1853276"/>
    <lineage>
        <taxon>Bacteria</taxon>
        <taxon>Pseudomonadati</taxon>
        <taxon>Pseudomonadota</taxon>
        <taxon>Betaproteobacteria</taxon>
        <taxon>Neisseriales</taxon>
        <taxon>Neisseriaceae</taxon>
        <taxon>Neisseria</taxon>
    </lineage>
</organism>
<evidence type="ECO:0000313" key="2">
    <source>
        <dbReference type="Proteomes" id="UP000272412"/>
    </source>
</evidence>
<comment type="caution">
    <text evidence="1">The sequence shown here is derived from an EMBL/GenBank/DDBJ whole genome shotgun (WGS) entry which is preliminary data.</text>
</comment>
<name>A0A3N4MYR7_9NEIS</name>
<dbReference type="Proteomes" id="UP000272412">
    <property type="component" value="Unassembled WGS sequence"/>
</dbReference>
<sequence>MLNSRHTKTTSFLRRRESVFNNKLLNKIGFLKPKLDSRLRGSDDYFKVIRYRLNLKKSQPKSKILFYVKHAKHALVSCIKKGFQTAV</sequence>
<gene>
    <name evidence="1" type="ORF">EGK74_04550</name>
</gene>
<proteinExistence type="predicted"/>
<dbReference type="EMBL" id="RPFL01000009">
    <property type="protein sequence ID" value="RPD89132.1"/>
    <property type="molecule type" value="Genomic_DNA"/>
</dbReference>
<reference evidence="1 2" key="1">
    <citation type="submission" date="2018-11" db="EMBL/GenBank/DDBJ databases">
        <title>Neisseria weixii sp. nov. isolated from the rectal contents of plateau pika (Ochotona cruzoniae).</title>
        <authorList>
            <person name="Zhang G."/>
        </authorList>
    </citation>
    <scope>NUCLEOTIDE SEQUENCE [LARGE SCALE GENOMIC DNA]</scope>
    <source>
        <strain evidence="1 2">10009</strain>
    </source>
</reference>
<keyword evidence="2" id="KW-1185">Reference proteome</keyword>